<dbReference type="GO" id="GO:0000981">
    <property type="term" value="F:DNA-binding transcription factor activity, RNA polymerase II-specific"/>
    <property type="evidence" value="ECO:0007669"/>
    <property type="project" value="InterPro"/>
</dbReference>
<reference evidence="9" key="3">
    <citation type="submission" date="2025-04" db="UniProtKB">
        <authorList>
            <consortium name="RefSeq"/>
        </authorList>
    </citation>
    <scope>IDENTIFICATION</scope>
    <source>
        <strain evidence="9">CBS 304.34</strain>
    </source>
</reference>
<reference evidence="7 9" key="1">
    <citation type="journal article" date="2020" name="Stud. Mycol.">
        <title>101 Dothideomycetes genomes: a test case for predicting lifestyles and emergence of pathogens.</title>
        <authorList>
            <person name="Haridas S."/>
            <person name="Albert R."/>
            <person name="Binder M."/>
            <person name="Bloem J."/>
            <person name="Labutti K."/>
            <person name="Salamov A."/>
            <person name="Andreopoulos B."/>
            <person name="Baker S."/>
            <person name="Barry K."/>
            <person name="Bills G."/>
            <person name="Bluhm B."/>
            <person name="Cannon C."/>
            <person name="Castanera R."/>
            <person name="Culley D."/>
            <person name="Daum C."/>
            <person name="Ezra D."/>
            <person name="Gonzalez J."/>
            <person name="Henrissat B."/>
            <person name="Kuo A."/>
            <person name="Liang C."/>
            <person name="Lipzen A."/>
            <person name="Lutzoni F."/>
            <person name="Magnuson J."/>
            <person name="Mondo S."/>
            <person name="Nolan M."/>
            <person name="Ohm R."/>
            <person name="Pangilinan J."/>
            <person name="Park H.-J."/>
            <person name="Ramirez L."/>
            <person name="Alfaro M."/>
            <person name="Sun H."/>
            <person name="Tritt A."/>
            <person name="Yoshinaga Y."/>
            <person name="Zwiers L.-H."/>
            <person name="Turgeon B."/>
            <person name="Goodwin S."/>
            <person name="Spatafora J."/>
            <person name="Crous P."/>
            <person name="Grigoriev I."/>
        </authorList>
    </citation>
    <scope>NUCLEOTIDE SEQUENCE</scope>
    <source>
        <strain evidence="7 9">CBS 304.34</strain>
    </source>
</reference>
<keyword evidence="3" id="KW-0805">Transcription regulation</keyword>
<feature type="non-terminal residue" evidence="7">
    <location>
        <position position="57"/>
    </location>
</feature>
<dbReference type="SUPFAM" id="SSF57701">
    <property type="entry name" value="Zn2/Cys6 DNA-binding domain"/>
    <property type="match status" value="1"/>
</dbReference>
<dbReference type="Gene3D" id="4.10.240.10">
    <property type="entry name" value="Zn(2)-C6 fungal-type DNA-binding domain"/>
    <property type="match status" value="1"/>
</dbReference>
<feature type="non-terminal residue" evidence="7">
    <location>
        <position position="1"/>
    </location>
</feature>
<evidence type="ECO:0000256" key="3">
    <source>
        <dbReference type="ARBA" id="ARBA00023015"/>
    </source>
</evidence>
<evidence type="ECO:0000256" key="2">
    <source>
        <dbReference type="ARBA" id="ARBA00022723"/>
    </source>
</evidence>
<dbReference type="PANTHER" id="PTHR47338">
    <property type="entry name" value="ZN(II)2CYS6 TRANSCRIPTION FACTOR (EUROFUNG)-RELATED"/>
    <property type="match status" value="1"/>
</dbReference>
<dbReference type="PANTHER" id="PTHR47338:SF10">
    <property type="entry name" value="TRANSCRIPTION FACTOR DOMAIN-CONTAINING PROTEIN-RELATED"/>
    <property type="match status" value="1"/>
</dbReference>
<dbReference type="GO" id="GO:0005634">
    <property type="term" value="C:nucleus"/>
    <property type="evidence" value="ECO:0007669"/>
    <property type="project" value="UniProtKB-SubCell"/>
</dbReference>
<keyword evidence="2" id="KW-0479">Metal-binding</keyword>
<dbReference type="RefSeq" id="XP_033574087.1">
    <property type="nucleotide sequence ID" value="XM_033714326.1"/>
</dbReference>
<proteinExistence type="predicted"/>
<dbReference type="InterPro" id="IPR001138">
    <property type="entry name" value="Zn2Cys6_DnaBD"/>
</dbReference>
<evidence type="ECO:0000256" key="1">
    <source>
        <dbReference type="ARBA" id="ARBA00004123"/>
    </source>
</evidence>
<comment type="subcellular location">
    <subcellularLocation>
        <location evidence="1">Nucleus</location>
    </subcellularLocation>
</comment>
<dbReference type="GO" id="GO:0008270">
    <property type="term" value="F:zinc ion binding"/>
    <property type="evidence" value="ECO:0007669"/>
    <property type="project" value="InterPro"/>
</dbReference>
<sequence length="57" mass="6316">KREACTICRKKKLRCDGAKPTCGTCNKLGHGCAYVEVRQKGGPKRGYVKSLETRLSM</sequence>
<dbReference type="EMBL" id="MU003705">
    <property type="protein sequence ID" value="KAF2807123.1"/>
    <property type="molecule type" value="Genomic_DNA"/>
</dbReference>
<dbReference type="OrthoDB" id="4356994at2759"/>
<gene>
    <name evidence="7 9" type="ORF">BDZ99DRAFT_337896</name>
</gene>
<dbReference type="Proteomes" id="UP000504636">
    <property type="component" value="Unplaced"/>
</dbReference>
<dbReference type="CDD" id="cd00067">
    <property type="entry name" value="GAL4"/>
    <property type="match status" value="1"/>
</dbReference>
<evidence type="ECO:0000313" key="8">
    <source>
        <dbReference type="Proteomes" id="UP000504636"/>
    </source>
</evidence>
<evidence type="ECO:0000256" key="5">
    <source>
        <dbReference type="ARBA" id="ARBA00023242"/>
    </source>
</evidence>
<protein>
    <recommendedName>
        <fullName evidence="6">Zn(2)-C6 fungal-type domain-containing protein</fullName>
    </recommendedName>
</protein>
<dbReference type="GeneID" id="54455219"/>
<dbReference type="InterPro" id="IPR036864">
    <property type="entry name" value="Zn2-C6_fun-type_DNA-bd_sf"/>
</dbReference>
<dbReference type="InterPro" id="IPR050815">
    <property type="entry name" value="TF_fung"/>
</dbReference>
<dbReference type="Pfam" id="PF00172">
    <property type="entry name" value="Zn_clus"/>
    <property type="match status" value="1"/>
</dbReference>
<dbReference type="SMART" id="SM00066">
    <property type="entry name" value="GAL4"/>
    <property type="match status" value="1"/>
</dbReference>
<dbReference type="AlphaFoldDB" id="A0A6A6YF12"/>
<evidence type="ECO:0000313" key="9">
    <source>
        <dbReference type="RefSeq" id="XP_033574087.1"/>
    </source>
</evidence>
<organism evidence="7">
    <name type="scientific">Mytilinidion resinicola</name>
    <dbReference type="NCBI Taxonomy" id="574789"/>
    <lineage>
        <taxon>Eukaryota</taxon>
        <taxon>Fungi</taxon>
        <taxon>Dikarya</taxon>
        <taxon>Ascomycota</taxon>
        <taxon>Pezizomycotina</taxon>
        <taxon>Dothideomycetes</taxon>
        <taxon>Pleosporomycetidae</taxon>
        <taxon>Mytilinidiales</taxon>
        <taxon>Mytilinidiaceae</taxon>
        <taxon>Mytilinidion</taxon>
    </lineage>
</organism>
<name>A0A6A6YF12_9PEZI</name>
<reference evidence="9" key="2">
    <citation type="submission" date="2020-04" db="EMBL/GenBank/DDBJ databases">
        <authorList>
            <consortium name="NCBI Genome Project"/>
        </authorList>
    </citation>
    <scope>NUCLEOTIDE SEQUENCE</scope>
    <source>
        <strain evidence="9">CBS 304.34</strain>
    </source>
</reference>
<evidence type="ECO:0000256" key="4">
    <source>
        <dbReference type="ARBA" id="ARBA00023163"/>
    </source>
</evidence>
<keyword evidence="8" id="KW-1185">Reference proteome</keyword>
<evidence type="ECO:0000313" key="7">
    <source>
        <dbReference type="EMBL" id="KAF2807123.1"/>
    </source>
</evidence>
<evidence type="ECO:0000259" key="6">
    <source>
        <dbReference type="PROSITE" id="PS50048"/>
    </source>
</evidence>
<dbReference type="PROSITE" id="PS50048">
    <property type="entry name" value="ZN2_CY6_FUNGAL_2"/>
    <property type="match status" value="1"/>
</dbReference>
<dbReference type="PROSITE" id="PS00463">
    <property type="entry name" value="ZN2_CY6_FUNGAL_1"/>
    <property type="match status" value="1"/>
</dbReference>
<feature type="domain" description="Zn(2)-C6 fungal-type" evidence="6">
    <location>
        <begin position="4"/>
        <end position="34"/>
    </location>
</feature>
<accession>A0A6A6YF12</accession>
<keyword evidence="4" id="KW-0804">Transcription</keyword>
<keyword evidence="5" id="KW-0539">Nucleus</keyword>